<protein>
    <submittedName>
        <fullName evidence="3">Uncharacterized protein LOC111025101</fullName>
    </submittedName>
</protein>
<sequence length="132" mass="15346">MSGCKPTDTPMDANSKLGVNPKDEPVDRGIYQRLVAKLIYLTHTRLDISFAVSVVSQFLNKPSKEHMEDAYRILRYLKHDPENGLMFRKTTNQALEVYNDADWVRFPIDWKSTSGYCSYVWGNLVIWRSKKQ</sequence>
<dbReference type="Proteomes" id="UP000504603">
    <property type="component" value="Unplaced"/>
</dbReference>
<dbReference type="AlphaFoldDB" id="A0A6J1E007"/>
<dbReference type="KEGG" id="mcha:111025101"/>
<feature type="region of interest" description="Disordered" evidence="1">
    <location>
        <begin position="1"/>
        <end position="20"/>
    </location>
</feature>
<accession>A0A6J1E007</accession>
<reference evidence="3" key="1">
    <citation type="submission" date="2025-08" db="UniProtKB">
        <authorList>
            <consortium name="RefSeq"/>
        </authorList>
    </citation>
    <scope>IDENTIFICATION</scope>
    <source>
        <strain evidence="3">OHB3-1</strain>
    </source>
</reference>
<evidence type="ECO:0000313" key="2">
    <source>
        <dbReference type="Proteomes" id="UP000504603"/>
    </source>
</evidence>
<dbReference type="GeneID" id="111025101"/>
<evidence type="ECO:0000256" key="1">
    <source>
        <dbReference type="SAM" id="MobiDB-lite"/>
    </source>
</evidence>
<name>A0A6J1E007_MOMCH</name>
<evidence type="ECO:0000313" key="3">
    <source>
        <dbReference type="RefSeq" id="XP_022158644.1"/>
    </source>
</evidence>
<keyword evidence="2" id="KW-1185">Reference proteome</keyword>
<organism evidence="2 3">
    <name type="scientific">Momordica charantia</name>
    <name type="common">Bitter gourd</name>
    <name type="synonym">Balsam pear</name>
    <dbReference type="NCBI Taxonomy" id="3673"/>
    <lineage>
        <taxon>Eukaryota</taxon>
        <taxon>Viridiplantae</taxon>
        <taxon>Streptophyta</taxon>
        <taxon>Embryophyta</taxon>
        <taxon>Tracheophyta</taxon>
        <taxon>Spermatophyta</taxon>
        <taxon>Magnoliopsida</taxon>
        <taxon>eudicotyledons</taxon>
        <taxon>Gunneridae</taxon>
        <taxon>Pentapetalae</taxon>
        <taxon>rosids</taxon>
        <taxon>fabids</taxon>
        <taxon>Cucurbitales</taxon>
        <taxon>Cucurbitaceae</taxon>
        <taxon>Momordiceae</taxon>
        <taxon>Momordica</taxon>
    </lineage>
</organism>
<gene>
    <name evidence="3" type="primary">LOC111025101</name>
</gene>
<dbReference type="RefSeq" id="XP_022158644.1">
    <property type="nucleotide sequence ID" value="XM_022302952.1"/>
</dbReference>
<dbReference type="OrthoDB" id="128382at2759"/>
<dbReference type="PANTHER" id="PTHR11439:SF463">
    <property type="entry name" value="REVERSE TRANSCRIPTASE TY1_COPIA-TYPE DOMAIN-CONTAINING PROTEIN"/>
    <property type="match status" value="1"/>
</dbReference>
<dbReference type="PANTHER" id="PTHR11439">
    <property type="entry name" value="GAG-POL-RELATED RETROTRANSPOSON"/>
    <property type="match status" value="1"/>
</dbReference>
<proteinExistence type="predicted"/>